<dbReference type="EMBL" id="UINC01225703">
    <property type="protein sequence ID" value="SVE55886.1"/>
    <property type="molecule type" value="Genomic_DNA"/>
</dbReference>
<dbReference type="InterPro" id="IPR029063">
    <property type="entry name" value="SAM-dependent_MTases_sf"/>
</dbReference>
<protein>
    <recommendedName>
        <fullName evidence="2">Methyltransferase domain-containing protein</fullName>
    </recommendedName>
</protein>
<dbReference type="SUPFAM" id="SSF53335">
    <property type="entry name" value="S-adenosyl-L-methionine-dependent methyltransferases"/>
    <property type="match status" value="1"/>
</dbReference>
<dbReference type="AlphaFoldDB" id="A0A383EGA3"/>
<reference evidence="1" key="1">
    <citation type="submission" date="2018-05" db="EMBL/GenBank/DDBJ databases">
        <authorList>
            <person name="Lanie J.A."/>
            <person name="Ng W.-L."/>
            <person name="Kazmierczak K.M."/>
            <person name="Andrzejewski T.M."/>
            <person name="Davidsen T.M."/>
            <person name="Wayne K.J."/>
            <person name="Tettelin H."/>
            <person name="Glass J.I."/>
            <person name="Rusch D."/>
            <person name="Podicherti R."/>
            <person name="Tsui H.-C.T."/>
            <person name="Winkler M.E."/>
        </authorList>
    </citation>
    <scope>NUCLEOTIDE SEQUENCE</scope>
</reference>
<gene>
    <name evidence="1" type="ORF">METZ01_LOCUS508740</name>
</gene>
<feature type="non-terminal residue" evidence="1">
    <location>
        <position position="96"/>
    </location>
</feature>
<evidence type="ECO:0008006" key="2">
    <source>
        <dbReference type="Google" id="ProtNLM"/>
    </source>
</evidence>
<dbReference type="Gene3D" id="3.40.50.150">
    <property type="entry name" value="Vaccinia Virus protein VP39"/>
    <property type="match status" value="1"/>
</dbReference>
<proteinExistence type="predicted"/>
<name>A0A383EGA3_9ZZZZ</name>
<sequence>MAARAPELIARVVEWSGLHAHISVVDLGAGTGSCLRALAPRISTRQTWRLVDHSGALLEAASTRLSAWVALRGLSVHKSPSCWRAEGENADYKIIF</sequence>
<evidence type="ECO:0000313" key="1">
    <source>
        <dbReference type="EMBL" id="SVE55886.1"/>
    </source>
</evidence>
<organism evidence="1">
    <name type="scientific">marine metagenome</name>
    <dbReference type="NCBI Taxonomy" id="408172"/>
    <lineage>
        <taxon>unclassified sequences</taxon>
        <taxon>metagenomes</taxon>
        <taxon>ecological metagenomes</taxon>
    </lineage>
</organism>
<accession>A0A383EGA3</accession>